<dbReference type="Proteomes" id="UP001501638">
    <property type="component" value="Unassembled WGS sequence"/>
</dbReference>
<comment type="caution">
    <text evidence="1">The sequence shown here is derived from an EMBL/GenBank/DDBJ whole genome shotgun (WGS) entry which is preliminary data.</text>
</comment>
<reference evidence="1 2" key="1">
    <citation type="journal article" date="2019" name="Int. J. Syst. Evol. Microbiol.">
        <title>The Global Catalogue of Microorganisms (GCM) 10K type strain sequencing project: providing services to taxonomists for standard genome sequencing and annotation.</title>
        <authorList>
            <consortium name="The Broad Institute Genomics Platform"/>
            <consortium name="The Broad Institute Genome Sequencing Center for Infectious Disease"/>
            <person name="Wu L."/>
            <person name="Ma J."/>
        </authorList>
    </citation>
    <scope>NUCLEOTIDE SEQUENCE [LARGE SCALE GENOMIC DNA]</scope>
    <source>
        <strain evidence="1 2">JCM 6305</strain>
    </source>
</reference>
<protein>
    <submittedName>
        <fullName evidence="1">Uncharacterized protein</fullName>
    </submittedName>
</protein>
<organism evidence="1 2">
    <name type="scientific">Streptomyces macrosporus</name>
    <dbReference type="NCBI Taxonomy" id="44032"/>
    <lineage>
        <taxon>Bacteria</taxon>
        <taxon>Bacillati</taxon>
        <taxon>Actinomycetota</taxon>
        <taxon>Actinomycetes</taxon>
        <taxon>Kitasatosporales</taxon>
        <taxon>Streptomycetaceae</taxon>
        <taxon>Streptomyces</taxon>
    </lineage>
</organism>
<evidence type="ECO:0000313" key="2">
    <source>
        <dbReference type="Proteomes" id="UP001501638"/>
    </source>
</evidence>
<sequence length="61" mass="6286">MPSGRARAVPHPAAVLERPCVPDGPDGTIGDVGDRDVAVDEALPGACRRALEWTTPVPGRG</sequence>
<evidence type="ECO:0000313" key="1">
    <source>
        <dbReference type="EMBL" id="GAA2433688.1"/>
    </source>
</evidence>
<name>A0ABN3JL44_9ACTN</name>
<accession>A0ABN3JL44</accession>
<dbReference type="EMBL" id="BAAASZ010000014">
    <property type="protein sequence ID" value="GAA2433688.1"/>
    <property type="molecule type" value="Genomic_DNA"/>
</dbReference>
<keyword evidence="2" id="KW-1185">Reference proteome</keyword>
<proteinExistence type="predicted"/>
<gene>
    <name evidence="1" type="ORF">GCM10010405_15870</name>
</gene>